<feature type="compositionally biased region" description="Polar residues" evidence="19">
    <location>
        <begin position="374"/>
        <end position="387"/>
    </location>
</feature>
<dbReference type="GO" id="GO:0006301">
    <property type="term" value="P:DNA damage tolerance"/>
    <property type="evidence" value="ECO:0007669"/>
    <property type="project" value="InterPro"/>
</dbReference>
<accession>A0AAW0P5K0</accession>
<dbReference type="InterPro" id="IPR006642">
    <property type="entry name" value="Rad18_UBZ4"/>
</dbReference>
<dbReference type="PROSITE" id="PS00518">
    <property type="entry name" value="ZF_RING_1"/>
    <property type="match status" value="1"/>
</dbReference>
<evidence type="ECO:0000256" key="4">
    <source>
        <dbReference type="ARBA" id="ARBA00009506"/>
    </source>
</evidence>
<dbReference type="GO" id="GO:0006513">
    <property type="term" value="P:protein monoubiquitination"/>
    <property type="evidence" value="ECO:0007669"/>
    <property type="project" value="InterPro"/>
</dbReference>
<evidence type="ECO:0000256" key="12">
    <source>
        <dbReference type="ARBA" id="ARBA00023125"/>
    </source>
</evidence>
<dbReference type="CDD" id="cd16529">
    <property type="entry name" value="RING-HC_RAD18"/>
    <property type="match status" value="1"/>
</dbReference>
<dbReference type="InterPro" id="IPR039577">
    <property type="entry name" value="Rad18"/>
</dbReference>
<dbReference type="GO" id="GO:0097505">
    <property type="term" value="C:Rad6-Rad18 complex"/>
    <property type="evidence" value="ECO:0007669"/>
    <property type="project" value="TreeGrafter"/>
</dbReference>
<comment type="subcellular location">
    <subcellularLocation>
        <location evidence="2">Nucleus</location>
    </subcellularLocation>
</comment>
<evidence type="ECO:0000256" key="3">
    <source>
        <dbReference type="ARBA" id="ARBA00004906"/>
    </source>
</evidence>
<dbReference type="PANTHER" id="PTHR14134">
    <property type="entry name" value="E3 UBIQUITIN-PROTEIN LIGASE RAD18"/>
    <property type="match status" value="1"/>
</dbReference>
<evidence type="ECO:0000256" key="10">
    <source>
        <dbReference type="ARBA" id="ARBA00022786"/>
    </source>
</evidence>
<evidence type="ECO:0000256" key="1">
    <source>
        <dbReference type="ARBA" id="ARBA00000900"/>
    </source>
</evidence>
<dbReference type="InterPro" id="IPR017907">
    <property type="entry name" value="Znf_RING_CS"/>
</dbReference>
<keyword evidence="10" id="KW-0833">Ubl conjugation pathway</keyword>
<organism evidence="23 24">
    <name type="scientific">Mugilogobius chulae</name>
    <name type="common">yellowstripe goby</name>
    <dbReference type="NCBI Taxonomy" id="88201"/>
    <lineage>
        <taxon>Eukaryota</taxon>
        <taxon>Metazoa</taxon>
        <taxon>Chordata</taxon>
        <taxon>Craniata</taxon>
        <taxon>Vertebrata</taxon>
        <taxon>Euteleostomi</taxon>
        <taxon>Actinopterygii</taxon>
        <taxon>Neopterygii</taxon>
        <taxon>Teleostei</taxon>
        <taxon>Neoteleostei</taxon>
        <taxon>Acanthomorphata</taxon>
        <taxon>Gobiaria</taxon>
        <taxon>Gobiiformes</taxon>
        <taxon>Gobioidei</taxon>
        <taxon>Gobiidae</taxon>
        <taxon>Gobionellinae</taxon>
        <taxon>Mugilogobius</taxon>
    </lineage>
</organism>
<comment type="caution">
    <text evidence="23">The sequence shown here is derived from an EMBL/GenBank/DDBJ whole genome shotgun (WGS) entry which is preliminary data.</text>
</comment>
<dbReference type="PROSITE" id="PS51908">
    <property type="entry name" value="ZF_UBZ4"/>
    <property type="match status" value="1"/>
</dbReference>
<dbReference type="EMBL" id="JBBPFD010000008">
    <property type="protein sequence ID" value="KAK7916708.1"/>
    <property type="molecule type" value="Genomic_DNA"/>
</dbReference>
<dbReference type="GO" id="GO:0003697">
    <property type="term" value="F:single-stranded DNA binding"/>
    <property type="evidence" value="ECO:0007669"/>
    <property type="project" value="InterPro"/>
</dbReference>
<keyword evidence="14" id="KW-0539">Nucleus</keyword>
<evidence type="ECO:0000256" key="7">
    <source>
        <dbReference type="ARBA" id="ARBA00022723"/>
    </source>
</evidence>
<keyword evidence="8 18" id="KW-0227">DNA damage</keyword>
<dbReference type="GO" id="GO:0005634">
    <property type="term" value="C:nucleus"/>
    <property type="evidence" value="ECO:0007669"/>
    <property type="project" value="UniProtKB-SubCell"/>
</dbReference>
<evidence type="ECO:0000256" key="11">
    <source>
        <dbReference type="ARBA" id="ARBA00022833"/>
    </source>
</evidence>
<dbReference type="PANTHER" id="PTHR14134:SF2">
    <property type="entry name" value="E3 UBIQUITIN-PROTEIN LIGASE RAD18"/>
    <property type="match status" value="1"/>
</dbReference>
<keyword evidence="12" id="KW-0238">DNA-binding</keyword>
<dbReference type="FunFam" id="3.30.160.60:FF:000331">
    <property type="entry name" value="E3 ubiquitin-protein ligase RAD18"/>
    <property type="match status" value="1"/>
</dbReference>
<feature type="region of interest" description="Disordered" evidence="19">
    <location>
        <begin position="365"/>
        <end position="451"/>
    </location>
</feature>
<dbReference type="AlphaFoldDB" id="A0AAW0P5K0"/>
<dbReference type="InterPro" id="IPR013083">
    <property type="entry name" value="Znf_RING/FYVE/PHD"/>
</dbReference>
<dbReference type="Gene3D" id="3.30.40.10">
    <property type="entry name" value="Zinc/RING finger domain, C3HC4 (zinc finger)"/>
    <property type="match status" value="1"/>
</dbReference>
<evidence type="ECO:0000256" key="15">
    <source>
        <dbReference type="ARBA" id="ARBA00031783"/>
    </source>
</evidence>
<evidence type="ECO:0000256" key="8">
    <source>
        <dbReference type="ARBA" id="ARBA00022763"/>
    </source>
</evidence>
<evidence type="ECO:0000256" key="19">
    <source>
        <dbReference type="SAM" id="MobiDB-lite"/>
    </source>
</evidence>
<feature type="domain" description="RING-type" evidence="20">
    <location>
        <begin position="25"/>
        <end position="63"/>
    </location>
</feature>
<dbReference type="SMART" id="SM00513">
    <property type="entry name" value="SAP"/>
    <property type="match status" value="1"/>
</dbReference>
<evidence type="ECO:0000256" key="13">
    <source>
        <dbReference type="ARBA" id="ARBA00023204"/>
    </source>
</evidence>
<sequence length="451" mass="50216">MSLHIETDLPPSLAPLKNLETLLRCPICFDFLNITMMTKCSHNFCSLCIRKFLSYKLQCPVCNMEAIDQDLRNNRLLDDLVSSFQNTRQQLSKATFESPPKTPSTPAVSVKCKTREKTPKSSSTVLSQFFQKKPKASTLKESKQDGPITQLIKEEPMDEELPSVQVPVAVKQEEMHLPAVHGGDESAHSSSPSKDVKPVVKVDCPVCSVSVAQNFINKHLDMCLCSGEKKESLRSSLGKSRRPMAKLVYNLLSLQELKRRLKDCHLSVQGTREQLIKRHQDFVHMYNSQCDALNPKSAEDIAKEVEANEKMRNKLKEKAKPVMVFSKDLSEKDIDVIHSDYRKQHSGDFSRLIAQVQGRLRTSRAAGVRAGRQNVHTSAPDSKSTIVIDSGDNASDEELCSNNLLSSSPTSSEVSISSSISDIFGPDLPQKPEKVETPASILGKRPRKTKA</sequence>
<evidence type="ECO:0000259" key="20">
    <source>
        <dbReference type="PROSITE" id="PS50089"/>
    </source>
</evidence>
<dbReference type="Gene3D" id="3.30.160.60">
    <property type="entry name" value="Classic Zinc Finger"/>
    <property type="match status" value="1"/>
</dbReference>
<dbReference type="PROSITE" id="PS50800">
    <property type="entry name" value="SAP"/>
    <property type="match status" value="1"/>
</dbReference>
<dbReference type="EC" id="2.3.2.27" evidence="5"/>
<evidence type="ECO:0000313" key="23">
    <source>
        <dbReference type="EMBL" id="KAK7916708.1"/>
    </source>
</evidence>
<dbReference type="InterPro" id="IPR001841">
    <property type="entry name" value="Znf_RING"/>
</dbReference>
<evidence type="ECO:0000256" key="17">
    <source>
        <dbReference type="PROSITE-ProRule" id="PRU00175"/>
    </source>
</evidence>
<evidence type="ECO:0000256" key="9">
    <source>
        <dbReference type="ARBA" id="ARBA00022771"/>
    </source>
</evidence>
<dbReference type="PROSITE" id="PS50089">
    <property type="entry name" value="ZF_RING_2"/>
    <property type="match status" value="1"/>
</dbReference>
<feature type="compositionally biased region" description="Low complexity" evidence="19">
    <location>
        <begin position="400"/>
        <end position="423"/>
    </location>
</feature>
<evidence type="ECO:0000256" key="18">
    <source>
        <dbReference type="PROSITE-ProRule" id="PRU01256"/>
    </source>
</evidence>
<dbReference type="Proteomes" id="UP001460270">
    <property type="component" value="Unassembled WGS sequence"/>
</dbReference>
<protein>
    <recommendedName>
        <fullName evidence="5">RING-type E3 ubiquitin transferase</fullName>
        <ecNumber evidence="5">2.3.2.27</ecNumber>
    </recommendedName>
    <alternativeName>
        <fullName evidence="15 16">RING-type E3 ubiquitin transferase RAD18</fullName>
    </alternativeName>
</protein>
<keyword evidence="13 18" id="KW-0234">DNA repair</keyword>
<evidence type="ECO:0000256" key="6">
    <source>
        <dbReference type="ARBA" id="ARBA00022679"/>
    </source>
</evidence>
<dbReference type="SUPFAM" id="SSF57850">
    <property type="entry name" value="RING/U-box"/>
    <property type="match status" value="1"/>
</dbReference>
<feature type="region of interest" description="Disordered" evidence="19">
    <location>
        <begin position="91"/>
        <end position="116"/>
    </location>
</feature>
<evidence type="ECO:0000256" key="2">
    <source>
        <dbReference type="ARBA" id="ARBA00004123"/>
    </source>
</evidence>
<proteinExistence type="inferred from homology"/>
<dbReference type="Pfam" id="PF02037">
    <property type="entry name" value="SAP"/>
    <property type="match status" value="1"/>
</dbReference>
<dbReference type="FunFam" id="3.30.40.10:FF:000172">
    <property type="entry name" value="E3 ubiquitin-protein ligase RAD18"/>
    <property type="match status" value="1"/>
</dbReference>
<feature type="domain" description="SAP" evidence="21">
    <location>
        <begin position="249"/>
        <end position="283"/>
    </location>
</feature>
<keyword evidence="9 17" id="KW-0863">Zinc-finger</keyword>
<comment type="similarity">
    <text evidence="4">Belongs to the RAD18 family.</text>
</comment>
<dbReference type="GO" id="GO:0008270">
    <property type="term" value="F:zinc ion binding"/>
    <property type="evidence" value="ECO:0007669"/>
    <property type="project" value="UniProtKB-KW"/>
</dbReference>
<keyword evidence="6" id="KW-0808">Transferase</keyword>
<dbReference type="SMART" id="SM00734">
    <property type="entry name" value="ZnF_Rad18"/>
    <property type="match status" value="1"/>
</dbReference>
<gene>
    <name evidence="23" type="ORF">WMY93_012469</name>
</gene>
<feature type="domain" description="UBZ4-type" evidence="22">
    <location>
        <begin position="201"/>
        <end position="228"/>
    </location>
</feature>
<evidence type="ECO:0000313" key="24">
    <source>
        <dbReference type="Proteomes" id="UP001460270"/>
    </source>
</evidence>
<evidence type="ECO:0000259" key="21">
    <source>
        <dbReference type="PROSITE" id="PS50800"/>
    </source>
</evidence>
<keyword evidence="24" id="KW-1185">Reference proteome</keyword>
<evidence type="ECO:0000256" key="5">
    <source>
        <dbReference type="ARBA" id="ARBA00012483"/>
    </source>
</evidence>
<dbReference type="InterPro" id="IPR003034">
    <property type="entry name" value="SAP_dom"/>
</dbReference>
<name>A0AAW0P5K0_9GOBI</name>
<keyword evidence="7" id="KW-0479">Metal-binding</keyword>
<reference evidence="24" key="1">
    <citation type="submission" date="2024-04" db="EMBL/GenBank/DDBJ databases">
        <title>Salinicola lusitanus LLJ914,a marine bacterium isolated from the Okinawa Trough.</title>
        <authorList>
            <person name="Li J."/>
        </authorList>
    </citation>
    <scope>NUCLEOTIDE SEQUENCE [LARGE SCALE GENOMIC DNA]</scope>
</reference>
<keyword evidence="11" id="KW-0862">Zinc</keyword>
<evidence type="ECO:0000259" key="22">
    <source>
        <dbReference type="PROSITE" id="PS51908"/>
    </source>
</evidence>
<comment type="pathway">
    <text evidence="3">Protein modification; protein ubiquitination.</text>
</comment>
<dbReference type="GO" id="GO:0006281">
    <property type="term" value="P:DNA repair"/>
    <property type="evidence" value="ECO:0007669"/>
    <property type="project" value="UniProtKB-KW"/>
</dbReference>
<comment type="catalytic activity">
    <reaction evidence="1">
        <text>S-ubiquitinyl-[E2 ubiquitin-conjugating enzyme]-L-cysteine + [acceptor protein]-L-lysine = [E2 ubiquitin-conjugating enzyme]-L-cysteine + N(6)-ubiquitinyl-[acceptor protein]-L-lysine.</text>
        <dbReference type="EC" id="2.3.2.27"/>
    </reaction>
</comment>
<dbReference type="GO" id="GO:0061630">
    <property type="term" value="F:ubiquitin protein ligase activity"/>
    <property type="evidence" value="ECO:0007669"/>
    <property type="project" value="UniProtKB-EC"/>
</dbReference>
<evidence type="ECO:0000256" key="16">
    <source>
        <dbReference type="ARBA" id="ARBA00082369"/>
    </source>
</evidence>
<evidence type="ECO:0000256" key="14">
    <source>
        <dbReference type="ARBA" id="ARBA00023242"/>
    </source>
</evidence>
<dbReference type="Pfam" id="PF13923">
    <property type="entry name" value="zf-C3HC4_2"/>
    <property type="match status" value="1"/>
</dbReference>
<dbReference type="SMART" id="SM00184">
    <property type="entry name" value="RING"/>
    <property type="match status" value="1"/>
</dbReference>